<name>A0A444PUA4_9MICO</name>
<dbReference type="OrthoDB" id="1524823at2"/>
<gene>
    <name evidence="2" type="ORF">ELQ90_04850</name>
</gene>
<evidence type="ECO:0000313" key="2">
    <source>
        <dbReference type="EMBL" id="RWZ51448.1"/>
    </source>
</evidence>
<feature type="transmembrane region" description="Helical" evidence="1">
    <location>
        <begin position="79"/>
        <end position="98"/>
    </location>
</feature>
<keyword evidence="3" id="KW-1185">Reference proteome</keyword>
<protein>
    <submittedName>
        <fullName evidence="2">Uncharacterized protein</fullName>
    </submittedName>
</protein>
<reference evidence="2 3" key="1">
    <citation type="submission" date="2018-12" db="EMBL/GenBank/DDBJ databases">
        <authorList>
            <person name="Li F."/>
        </authorList>
    </citation>
    <scope>NUCLEOTIDE SEQUENCE [LARGE SCALE GENOMIC DNA]</scope>
    <source>
        <strain evidence="2 3">11W25H-1</strain>
    </source>
</reference>
<evidence type="ECO:0000313" key="3">
    <source>
        <dbReference type="Proteomes" id="UP000288547"/>
    </source>
</evidence>
<proteinExistence type="predicted"/>
<sequence>MVAALLFTAVIALLVLFQLALALGAPWGRFSWGGRNDGVLPRRLRIASAVSIAIYVVLVLPALDLAGILDVAPDGVSRIAAWVVFAYLALGVLVNAASRSRAERFTMTPVALALAVLALIVAITGPVG</sequence>
<accession>A0A444PUA4</accession>
<organism evidence="2 3">
    <name type="scientific">Labedella phragmitis</name>
    <dbReference type="NCBI Taxonomy" id="2498849"/>
    <lineage>
        <taxon>Bacteria</taxon>
        <taxon>Bacillati</taxon>
        <taxon>Actinomycetota</taxon>
        <taxon>Actinomycetes</taxon>
        <taxon>Micrococcales</taxon>
        <taxon>Microbacteriaceae</taxon>
        <taxon>Labedella</taxon>
    </lineage>
</organism>
<dbReference type="AlphaFoldDB" id="A0A444PUA4"/>
<dbReference type="Proteomes" id="UP000288547">
    <property type="component" value="Unassembled WGS sequence"/>
</dbReference>
<dbReference type="RefSeq" id="WP_128494164.1">
    <property type="nucleotide sequence ID" value="NZ_RZNB01000002.1"/>
</dbReference>
<keyword evidence="1" id="KW-0812">Transmembrane</keyword>
<keyword evidence="1" id="KW-1133">Transmembrane helix</keyword>
<comment type="caution">
    <text evidence="2">The sequence shown here is derived from an EMBL/GenBank/DDBJ whole genome shotgun (WGS) entry which is preliminary data.</text>
</comment>
<dbReference type="EMBL" id="RZNB01000002">
    <property type="protein sequence ID" value="RWZ51448.1"/>
    <property type="molecule type" value="Genomic_DNA"/>
</dbReference>
<keyword evidence="1" id="KW-0472">Membrane</keyword>
<feature type="transmembrane region" description="Helical" evidence="1">
    <location>
        <begin position="110"/>
        <end position="127"/>
    </location>
</feature>
<feature type="transmembrane region" description="Helical" evidence="1">
    <location>
        <begin position="46"/>
        <end position="67"/>
    </location>
</feature>
<evidence type="ECO:0000256" key="1">
    <source>
        <dbReference type="SAM" id="Phobius"/>
    </source>
</evidence>